<keyword evidence="1" id="KW-1133">Transmembrane helix</keyword>
<name>V5SHY0_9HYPH</name>
<feature type="transmembrane region" description="Helical" evidence="1">
    <location>
        <begin position="22"/>
        <end position="48"/>
    </location>
</feature>
<accession>V5SHY0</accession>
<dbReference type="AlphaFoldDB" id="V5SHY0"/>
<dbReference type="EMBL" id="CP006912">
    <property type="protein sequence ID" value="AHB50107.1"/>
    <property type="molecule type" value="Genomic_DNA"/>
</dbReference>
<keyword evidence="1" id="KW-0472">Membrane</keyword>
<protein>
    <submittedName>
        <fullName evidence="2">Uncharacterized protein</fullName>
    </submittedName>
</protein>
<dbReference type="HOGENOM" id="CLU_3136581_0_0_5"/>
<evidence type="ECO:0000313" key="2">
    <source>
        <dbReference type="EMBL" id="AHB50107.1"/>
    </source>
</evidence>
<keyword evidence="1" id="KW-0812">Transmembrane</keyword>
<reference evidence="2 3" key="1">
    <citation type="journal article" date="2014" name="Genome Announc.">
        <title>Complete Genome Sequence of Hyphomicrobium nitrativorans Strain NL23, a Denitrifying Bacterium Isolated from Biofilm of a Methanol-Fed Denitrification System Treating Seawater at the Montreal Biodome.</title>
        <authorList>
            <person name="Martineau C."/>
            <person name="Villeneuve C."/>
            <person name="Mauffrey F."/>
            <person name="Villemur R."/>
        </authorList>
    </citation>
    <scope>NUCLEOTIDE SEQUENCE [LARGE SCALE GENOMIC DNA]</scope>
    <source>
        <strain evidence="2">NL23</strain>
    </source>
</reference>
<evidence type="ECO:0000256" key="1">
    <source>
        <dbReference type="SAM" id="Phobius"/>
    </source>
</evidence>
<proteinExistence type="predicted"/>
<keyword evidence="3" id="KW-1185">Reference proteome</keyword>
<dbReference type="PATRIC" id="fig|1029756.8.peg.1703"/>
<organism evidence="2 3">
    <name type="scientific">Hyphomicrobium nitrativorans NL23</name>
    <dbReference type="NCBI Taxonomy" id="1029756"/>
    <lineage>
        <taxon>Bacteria</taxon>
        <taxon>Pseudomonadati</taxon>
        <taxon>Pseudomonadota</taxon>
        <taxon>Alphaproteobacteria</taxon>
        <taxon>Hyphomicrobiales</taxon>
        <taxon>Hyphomicrobiaceae</taxon>
        <taxon>Hyphomicrobium</taxon>
    </lineage>
</organism>
<gene>
    <name evidence="2" type="ORF">W911_08170</name>
</gene>
<sequence>MANDLNQALPAAMPMAPRQTKLLRTLAVALVWVAAPAPLWIMLGLMLVI</sequence>
<dbReference type="STRING" id="1029756.W911_08170"/>
<dbReference type="RefSeq" id="WP_023787014.1">
    <property type="nucleotide sequence ID" value="NC_022997.1"/>
</dbReference>
<dbReference type="Proteomes" id="UP000018542">
    <property type="component" value="Chromosome"/>
</dbReference>
<evidence type="ECO:0000313" key="3">
    <source>
        <dbReference type="Proteomes" id="UP000018542"/>
    </source>
</evidence>
<dbReference type="KEGG" id="hni:W911_08170"/>